<evidence type="ECO:0000256" key="7">
    <source>
        <dbReference type="ARBA" id="ARBA00022824"/>
    </source>
</evidence>
<comment type="subcellular location">
    <subcellularLocation>
        <location evidence="1">Endoplasmic reticulum membrane</location>
        <topology evidence="1">Single-pass type I membrane protein</topology>
    </subcellularLocation>
</comment>
<dbReference type="GeneID" id="18471752"/>
<evidence type="ECO:0000256" key="10">
    <source>
        <dbReference type="SAM" id="MobiDB-lite"/>
    </source>
</evidence>
<evidence type="ECO:0000256" key="3">
    <source>
        <dbReference type="ARBA" id="ARBA00016195"/>
    </source>
</evidence>
<dbReference type="AlphaFoldDB" id="I4Y775"/>
<keyword evidence="6 11" id="KW-0732">Signal</keyword>
<dbReference type="KEGG" id="wse:WALSEDRAFT_33811"/>
<dbReference type="Pfam" id="PF10681">
    <property type="entry name" value="Rot1"/>
    <property type="match status" value="1"/>
</dbReference>
<dbReference type="InParanoid" id="I4Y775"/>
<dbReference type="eggNOG" id="ENOG502QQTG">
    <property type="taxonomic scope" value="Eukaryota"/>
</dbReference>
<evidence type="ECO:0000256" key="4">
    <source>
        <dbReference type="ARBA" id="ARBA00017291"/>
    </source>
</evidence>
<dbReference type="HOGENOM" id="CLU_987668_0_0_1"/>
<dbReference type="PANTHER" id="PTHR28090:SF1">
    <property type="entry name" value="PROTEIN ROT1"/>
    <property type="match status" value="1"/>
</dbReference>
<comment type="similarity">
    <text evidence="2">Belongs to the ROT1 family.</text>
</comment>
<keyword evidence="8" id="KW-1133">Transmembrane helix</keyword>
<dbReference type="PANTHER" id="PTHR28090">
    <property type="entry name" value="PROTEIN ROT1"/>
    <property type="match status" value="1"/>
</dbReference>
<dbReference type="STRING" id="671144.I4Y775"/>
<dbReference type="GO" id="GO:0051082">
    <property type="term" value="F:unfolded protein binding"/>
    <property type="evidence" value="ECO:0007669"/>
    <property type="project" value="TreeGrafter"/>
</dbReference>
<reference evidence="12 13" key="1">
    <citation type="journal article" date="2012" name="Fungal Genet. Biol.">
        <title>The genome of the xerotolerant mold Wallemia sebi reveals adaptations to osmotic stress and suggests cryptic sexual reproduction.</title>
        <authorList>
            <person name="Padamsee M."/>
            <person name="Kumar T.K.A."/>
            <person name="Riley R."/>
            <person name="Binder M."/>
            <person name="Boyd A."/>
            <person name="Calvo A.M."/>
            <person name="Furukawa K."/>
            <person name="Hesse C."/>
            <person name="Hohmann S."/>
            <person name="James T.Y."/>
            <person name="LaButti K."/>
            <person name="Lapidus A."/>
            <person name="Lindquist E."/>
            <person name="Lucas S."/>
            <person name="Miller K."/>
            <person name="Shantappa S."/>
            <person name="Grigoriev I.V."/>
            <person name="Hibbett D.S."/>
            <person name="McLaughlin D.J."/>
            <person name="Spatafora J.W."/>
            <person name="Aime M.C."/>
        </authorList>
    </citation>
    <scope>NUCLEOTIDE SEQUENCE [LARGE SCALE GENOMIC DNA]</scope>
    <source>
        <strain evidence="13">ATCC MYA-4683 / CBS 633.66</strain>
    </source>
</reference>
<evidence type="ECO:0000256" key="9">
    <source>
        <dbReference type="ARBA" id="ARBA00023136"/>
    </source>
</evidence>
<name>I4Y775_WALMC</name>
<dbReference type="OrthoDB" id="5327821at2759"/>
<dbReference type="Proteomes" id="UP000005242">
    <property type="component" value="Unassembled WGS sequence"/>
</dbReference>
<keyword evidence="9" id="KW-0472">Membrane</keyword>
<protein>
    <recommendedName>
        <fullName evidence="4">Protein ROT1</fullName>
    </recommendedName>
    <alternativeName>
        <fullName evidence="3">Protein rot1</fullName>
    </alternativeName>
</protein>
<evidence type="ECO:0000313" key="13">
    <source>
        <dbReference type="Proteomes" id="UP000005242"/>
    </source>
</evidence>
<dbReference type="GO" id="GO:0005789">
    <property type="term" value="C:endoplasmic reticulum membrane"/>
    <property type="evidence" value="ECO:0007669"/>
    <property type="project" value="UniProtKB-SubCell"/>
</dbReference>
<dbReference type="GO" id="GO:0006458">
    <property type="term" value="P:'de novo' protein folding"/>
    <property type="evidence" value="ECO:0007669"/>
    <property type="project" value="InterPro"/>
</dbReference>
<dbReference type="RefSeq" id="XP_006960151.1">
    <property type="nucleotide sequence ID" value="XM_006960089.1"/>
</dbReference>
<evidence type="ECO:0000313" key="12">
    <source>
        <dbReference type="EMBL" id="EIM19817.1"/>
    </source>
</evidence>
<feature type="region of interest" description="Disordered" evidence="10">
    <location>
        <begin position="205"/>
        <end position="230"/>
    </location>
</feature>
<keyword evidence="7" id="KW-0256">Endoplasmic reticulum</keyword>
<keyword evidence="5" id="KW-0812">Transmembrane</keyword>
<feature type="compositionally biased region" description="Gly residues" evidence="10">
    <location>
        <begin position="207"/>
        <end position="230"/>
    </location>
</feature>
<accession>I4Y775</accession>
<feature type="signal peptide" evidence="11">
    <location>
        <begin position="1"/>
        <end position="16"/>
    </location>
</feature>
<evidence type="ECO:0000256" key="11">
    <source>
        <dbReference type="SAM" id="SignalP"/>
    </source>
</evidence>
<dbReference type="FunCoup" id="I4Y775">
    <property type="interactions" value="53"/>
</dbReference>
<proteinExistence type="inferred from homology"/>
<dbReference type="EMBL" id="JH668245">
    <property type="protein sequence ID" value="EIM19817.1"/>
    <property type="molecule type" value="Genomic_DNA"/>
</dbReference>
<dbReference type="InterPro" id="IPR019623">
    <property type="entry name" value="Rot1"/>
</dbReference>
<evidence type="ECO:0000256" key="6">
    <source>
        <dbReference type="ARBA" id="ARBA00022729"/>
    </source>
</evidence>
<sequence>MLILLALLSVISVVLSDRPYSDDLVGTWSSGSGGVQTGTGFCTPSEYSFNVPDTTGISYSFTKDGFYEESTYKFNSNASAPQCIQAVLIWQHGTYVINDDNGIDTTPIAEDGRIQVEDPCAASSNVLTTANITRNFQSFLPFDDPVKDKKALQLYDFDGSLLAPMYLISKSPNMLPTGSITNGNRKRDVNSDMEEILEERFLEKRAGGGGRASGGKSSGSGSKGGYAGAGGHSSASRYSHSLFAVLLLSAAILVII</sequence>
<evidence type="ECO:0000256" key="2">
    <source>
        <dbReference type="ARBA" id="ARBA00007149"/>
    </source>
</evidence>
<feature type="chain" id="PRO_5003697777" description="Protein ROT1" evidence="11">
    <location>
        <begin position="17"/>
        <end position="256"/>
    </location>
</feature>
<gene>
    <name evidence="12" type="ORF">WALSEDRAFT_33811</name>
</gene>
<dbReference type="OMA" id="GYWEFAK"/>
<evidence type="ECO:0000256" key="5">
    <source>
        <dbReference type="ARBA" id="ARBA00022692"/>
    </source>
</evidence>
<organism evidence="12 13">
    <name type="scientific">Wallemia mellicola (strain ATCC MYA-4683 / CBS 633.66)</name>
    <name type="common">Wallemia sebi (CBS 633.66)</name>
    <dbReference type="NCBI Taxonomy" id="671144"/>
    <lineage>
        <taxon>Eukaryota</taxon>
        <taxon>Fungi</taxon>
        <taxon>Dikarya</taxon>
        <taxon>Basidiomycota</taxon>
        <taxon>Wallemiomycotina</taxon>
        <taxon>Wallemiomycetes</taxon>
        <taxon>Wallemiales</taxon>
        <taxon>Wallemiaceae</taxon>
        <taxon>Wallemia</taxon>
    </lineage>
</organism>
<keyword evidence="13" id="KW-1185">Reference proteome</keyword>
<evidence type="ECO:0000256" key="1">
    <source>
        <dbReference type="ARBA" id="ARBA00004115"/>
    </source>
</evidence>
<evidence type="ECO:0000256" key="8">
    <source>
        <dbReference type="ARBA" id="ARBA00022989"/>
    </source>
</evidence>